<dbReference type="Gene3D" id="1.10.260.40">
    <property type="entry name" value="lambda repressor-like DNA-binding domains"/>
    <property type="match status" value="1"/>
</dbReference>
<dbReference type="PROSITE" id="PS50943">
    <property type="entry name" value="HTH_CROC1"/>
    <property type="match status" value="1"/>
</dbReference>
<dbReference type="SMART" id="SM00530">
    <property type="entry name" value="HTH_XRE"/>
    <property type="match status" value="1"/>
</dbReference>
<sequence>MGQQPNDLTPDAGPWHRWGYELRHFREARRLSQQVLARKALIDRSHLGRFERAERPVPRHAAIALDEALDAAGALIRCWGEAERDAPQDGSVLVSRAGTATHGASKRGHGASDPVNLAESTPGQAVSLGDDTETVVVPARIHGRILFVPVPRRVVLASGLAGLAATSIPAAAAATTELADMDSPFEHFAQLRRMMIQTDNLIGPRHVLPALQQHLVSLATRRRAARGNDAVELLALETRYEELAGWFAQDIGDERTAHGHTAKALDASLITGDTDLTAYILGRKAQLAVDTGHPSDALGLAAAARRTARPGSRLEVIAVLHGAHAYAVLGEGAEAHRAYDTALTLLDRAGTDGVWGSWLDTAYISTARARSLAALGDYEQAAADFDTAIAVLPPAYRRDRGVYLARAARAHAGTGNMTLAARIGGQVVGIAAETGSARIFGQLGRLDQTLASAAAEDGVAEFRASLDRIVLHPA</sequence>
<accession>A0ABZ1ZXL3</accession>
<dbReference type="RefSeq" id="WP_329074871.1">
    <property type="nucleotide sequence ID" value="NZ_CP109495.1"/>
</dbReference>
<reference evidence="3" key="1">
    <citation type="submission" date="2022-10" db="EMBL/GenBank/DDBJ databases">
        <title>The complete genomes of actinobacterial strains from the NBC collection.</title>
        <authorList>
            <person name="Joergensen T.S."/>
            <person name="Alvarez Arevalo M."/>
            <person name="Sterndorff E.B."/>
            <person name="Faurdal D."/>
            <person name="Vuksanovic O."/>
            <person name="Mourched A.-S."/>
            <person name="Charusanti P."/>
            <person name="Shaw S."/>
            <person name="Blin K."/>
            <person name="Weber T."/>
        </authorList>
    </citation>
    <scope>NUCLEOTIDE SEQUENCE</scope>
    <source>
        <strain evidence="3">NBC_01432</strain>
    </source>
</reference>
<evidence type="ECO:0000256" key="1">
    <source>
        <dbReference type="SAM" id="MobiDB-lite"/>
    </source>
</evidence>
<dbReference type="EMBL" id="CP109495">
    <property type="protein sequence ID" value="WUX51208.1"/>
    <property type="molecule type" value="Genomic_DNA"/>
</dbReference>
<dbReference type="InterPro" id="IPR010982">
    <property type="entry name" value="Lambda_DNA-bd_dom_sf"/>
</dbReference>
<proteinExistence type="predicted"/>
<gene>
    <name evidence="3" type="ORF">OG442_06455</name>
</gene>
<protein>
    <submittedName>
        <fullName evidence="3">Helix-turn-helix domain-containing protein</fullName>
    </submittedName>
</protein>
<dbReference type="Pfam" id="PF13560">
    <property type="entry name" value="HTH_31"/>
    <property type="match status" value="1"/>
</dbReference>
<name>A0ABZ1ZXL3_STRNV</name>
<dbReference type="CDD" id="cd00093">
    <property type="entry name" value="HTH_XRE"/>
    <property type="match status" value="1"/>
</dbReference>
<evidence type="ECO:0000313" key="4">
    <source>
        <dbReference type="Proteomes" id="UP001432209"/>
    </source>
</evidence>
<dbReference type="Proteomes" id="UP001432209">
    <property type="component" value="Chromosome"/>
</dbReference>
<feature type="domain" description="HTH cro/C1-type" evidence="2">
    <location>
        <begin position="22"/>
        <end position="75"/>
    </location>
</feature>
<dbReference type="Gene3D" id="1.25.40.10">
    <property type="entry name" value="Tetratricopeptide repeat domain"/>
    <property type="match status" value="1"/>
</dbReference>
<feature type="region of interest" description="Disordered" evidence="1">
    <location>
        <begin position="99"/>
        <end position="129"/>
    </location>
</feature>
<dbReference type="InterPro" id="IPR001387">
    <property type="entry name" value="Cro/C1-type_HTH"/>
</dbReference>
<dbReference type="SUPFAM" id="SSF47413">
    <property type="entry name" value="lambda repressor-like DNA-binding domains"/>
    <property type="match status" value="1"/>
</dbReference>
<dbReference type="SUPFAM" id="SSF48452">
    <property type="entry name" value="TPR-like"/>
    <property type="match status" value="1"/>
</dbReference>
<evidence type="ECO:0000313" key="3">
    <source>
        <dbReference type="EMBL" id="WUX51208.1"/>
    </source>
</evidence>
<keyword evidence="4" id="KW-1185">Reference proteome</keyword>
<evidence type="ECO:0000259" key="2">
    <source>
        <dbReference type="PROSITE" id="PS50943"/>
    </source>
</evidence>
<dbReference type="InterPro" id="IPR011990">
    <property type="entry name" value="TPR-like_helical_dom_sf"/>
</dbReference>
<organism evidence="3 4">
    <name type="scientific">Streptomyces niveus</name>
    <name type="common">Streptomyces spheroides</name>
    <dbReference type="NCBI Taxonomy" id="193462"/>
    <lineage>
        <taxon>Bacteria</taxon>
        <taxon>Bacillati</taxon>
        <taxon>Actinomycetota</taxon>
        <taxon>Actinomycetes</taxon>
        <taxon>Kitasatosporales</taxon>
        <taxon>Streptomycetaceae</taxon>
        <taxon>Streptomyces</taxon>
    </lineage>
</organism>